<dbReference type="PANTHER" id="PTHR13016">
    <property type="entry name" value="AMMECR1 HOMOLOG"/>
    <property type="match status" value="1"/>
</dbReference>
<accession>D6SLP9</accession>
<sequence>MSSSVFEISTQEQEYLKELAFLSIKSRLEGSEPDYPLPPSDKLKENLGAFVTLKIQGKLRGCIGNIVGEGPLWKTIIRMAREAAFNDPRFPELTPGELEQVELEISILSPLEPVPDTTLIEPGRHGLVVRKGPYSGLLLPQVAQEWGWDRETFLAHTCRKAGLHENCHKDRDVEIFWFQAVVF</sequence>
<proteinExistence type="predicted"/>
<reference evidence="2" key="1">
    <citation type="submission" date="2010-05" db="EMBL/GenBank/DDBJ databases">
        <title>The draft genome of Desulfonatronospira thiodismutans ASO3-1.</title>
        <authorList>
            <consortium name="US DOE Joint Genome Institute (JGI-PGF)"/>
            <person name="Lucas S."/>
            <person name="Copeland A."/>
            <person name="Lapidus A."/>
            <person name="Cheng J.-F."/>
            <person name="Bruce D."/>
            <person name="Goodwin L."/>
            <person name="Pitluck S."/>
            <person name="Chertkov O."/>
            <person name="Brettin T."/>
            <person name="Detter J.C."/>
            <person name="Han C."/>
            <person name="Land M.L."/>
            <person name="Hauser L."/>
            <person name="Kyrpides N."/>
            <person name="Mikhailova N."/>
            <person name="Muyzer G."/>
            <person name="Woyke T."/>
        </authorList>
    </citation>
    <scope>NUCLEOTIDE SEQUENCE [LARGE SCALE GENOMIC DNA]</scope>
    <source>
        <strain evidence="2">ASO3-1</strain>
    </source>
</reference>
<keyword evidence="3" id="KW-1185">Reference proteome</keyword>
<dbReference type="Proteomes" id="UP000005496">
    <property type="component" value="Unassembled WGS sequence"/>
</dbReference>
<gene>
    <name evidence="2" type="ORF">Dthio_PD3039</name>
</gene>
<dbReference type="OrthoDB" id="9782820at2"/>
<dbReference type="InterPro" id="IPR027485">
    <property type="entry name" value="AMMECR1_N"/>
</dbReference>
<dbReference type="InterPro" id="IPR023473">
    <property type="entry name" value="AMMECR1"/>
</dbReference>
<dbReference type="Gene3D" id="3.30.700.20">
    <property type="entry name" value="Hypothetical protein ph0010, domain 1"/>
    <property type="match status" value="1"/>
</dbReference>
<evidence type="ECO:0000259" key="1">
    <source>
        <dbReference type="PROSITE" id="PS51112"/>
    </source>
</evidence>
<dbReference type="NCBIfam" id="TIGR04335">
    <property type="entry name" value="AmmeMemoSam_A"/>
    <property type="match status" value="1"/>
</dbReference>
<dbReference type="PANTHER" id="PTHR13016:SF0">
    <property type="entry name" value="AMME SYNDROME CANDIDATE GENE 1 PROTEIN"/>
    <property type="match status" value="1"/>
</dbReference>
<dbReference type="RefSeq" id="WP_008868739.1">
    <property type="nucleotide sequence ID" value="NZ_ACJN02000001.1"/>
</dbReference>
<comment type="caution">
    <text evidence="2">The sequence shown here is derived from an EMBL/GenBank/DDBJ whole genome shotgun (WGS) entry which is preliminary data.</text>
</comment>
<dbReference type="NCBIfam" id="TIGR00296">
    <property type="entry name" value="TIGR00296 family protein"/>
    <property type="match status" value="1"/>
</dbReference>
<dbReference type="EMBL" id="ACJN02000001">
    <property type="protein sequence ID" value="EFI35610.1"/>
    <property type="molecule type" value="Genomic_DNA"/>
</dbReference>
<feature type="domain" description="AMMECR1" evidence="1">
    <location>
        <begin position="11"/>
        <end position="183"/>
    </location>
</feature>
<dbReference type="AlphaFoldDB" id="D6SLP9"/>
<dbReference type="Gene3D" id="3.30.1490.150">
    <property type="entry name" value="Hypothetical protein ph0010, domain 2"/>
    <property type="match status" value="1"/>
</dbReference>
<dbReference type="PROSITE" id="PS51112">
    <property type="entry name" value="AMMECR1"/>
    <property type="match status" value="1"/>
</dbReference>
<dbReference type="InterPro" id="IPR027623">
    <property type="entry name" value="AmmeMemoSam_A"/>
</dbReference>
<dbReference type="SUPFAM" id="SSF143447">
    <property type="entry name" value="AMMECR1-like"/>
    <property type="match status" value="1"/>
</dbReference>
<dbReference type="InterPro" id="IPR036071">
    <property type="entry name" value="AMMECR1_dom_sf"/>
</dbReference>
<protein>
    <submittedName>
        <fullName evidence="2">AMMECR1 domain protein</fullName>
    </submittedName>
</protein>
<evidence type="ECO:0000313" key="2">
    <source>
        <dbReference type="EMBL" id="EFI35610.1"/>
    </source>
</evidence>
<organism evidence="2 3">
    <name type="scientific">Desulfonatronospira thiodismutans ASO3-1</name>
    <dbReference type="NCBI Taxonomy" id="555779"/>
    <lineage>
        <taxon>Bacteria</taxon>
        <taxon>Pseudomonadati</taxon>
        <taxon>Thermodesulfobacteriota</taxon>
        <taxon>Desulfovibrionia</taxon>
        <taxon>Desulfovibrionales</taxon>
        <taxon>Desulfonatronovibrionaceae</taxon>
        <taxon>Desulfonatronospira</taxon>
    </lineage>
</organism>
<dbReference type="Pfam" id="PF01871">
    <property type="entry name" value="AMMECR1"/>
    <property type="match status" value="1"/>
</dbReference>
<evidence type="ECO:0000313" key="3">
    <source>
        <dbReference type="Proteomes" id="UP000005496"/>
    </source>
</evidence>
<name>D6SLP9_9BACT</name>
<dbReference type="InterPro" id="IPR002733">
    <property type="entry name" value="AMMECR1_domain"/>
</dbReference>
<dbReference type="eggNOG" id="COG2078">
    <property type="taxonomic scope" value="Bacteria"/>
</dbReference>